<dbReference type="Proteomes" id="UP000289738">
    <property type="component" value="Chromosome A08"/>
</dbReference>
<proteinExistence type="predicted"/>
<accession>A0A445BWZ1</accession>
<evidence type="ECO:0000313" key="1">
    <source>
        <dbReference type="EMBL" id="RYR43254.1"/>
    </source>
</evidence>
<organism evidence="1 2">
    <name type="scientific">Arachis hypogaea</name>
    <name type="common">Peanut</name>
    <dbReference type="NCBI Taxonomy" id="3818"/>
    <lineage>
        <taxon>Eukaryota</taxon>
        <taxon>Viridiplantae</taxon>
        <taxon>Streptophyta</taxon>
        <taxon>Embryophyta</taxon>
        <taxon>Tracheophyta</taxon>
        <taxon>Spermatophyta</taxon>
        <taxon>Magnoliopsida</taxon>
        <taxon>eudicotyledons</taxon>
        <taxon>Gunneridae</taxon>
        <taxon>Pentapetalae</taxon>
        <taxon>rosids</taxon>
        <taxon>fabids</taxon>
        <taxon>Fabales</taxon>
        <taxon>Fabaceae</taxon>
        <taxon>Papilionoideae</taxon>
        <taxon>50 kb inversion clade</taxon>
        <taxon>dalbergioids sensu lato</taxon>
        <taxon>Dalbergieae</taxon>
        <taxon>Pterocarpus clade</taxon>
        <taxon>Arachis</taxon>
    </lineage>
</organism>
<keyword evidence="2" id="KW-1185">Reference proteome</keyword>
<dbReference type="AlphaFoldDB" id="A0A445BWZ1"/>
<dbReference type="EMBL" id="SDMP01000008">
    <property type="protein sequence ID" value="RYR43254.1"/>
    <property type="molecule type" value="Genomic_DNA"/>
</dbReference>
<name>A0A445BWZ1_ARAHY</name>
<sequence length="59" mass="6853">MFRIGVPQQQELRLTGCLWGPKKIRIILFDRGMKATGYRGNRVVVCCIEGYDYFASLKR</sequence>
<reference evidence="1 2" key="1">
    <citation type="submission" date="2019-01" db="EMBL/GenBank/DDBJ databases">
        <title>Sequencing of cultivated peanut Arachis hypogaea provides insights into genome evolution and oil improvement.</title>
        <authorList>
            <person name="Chen X."/>
        </authorList>
    </citation>
    <scope>NUCLEOTIDE SEQUENCE [LARGE SCALE GENOMIC DNA]</scope>
    <source>
        <strain evidence="2">cv. Fuhuasheng</strain>
        <tissue evidence="1">Leaves</tissue>
    </source>
</reference>
<evidence type="ECO:0000313" key="2">
    <source>
        <dbReference type="Proteomes" id="UP000289738"/>
    </source>
</evidence>
<comment type="caution">
    <text evidence="1">The sequence shown here is derived from an EMBL/GenBank/DDBJ whole genome shotgun (WGS) entry which is preliminary data.</text>
</comment>
<protein>
    <submittedName>
        <fullName evidence="1">Uncharacterized protein</fullName>
    </submittedName>
</protein>
<gene>
    <name evidence="1" type="ORF">Ahy_A08g039680</name>
</gene>